<organism evidence="3">
    <name type="scientific">Megabalanus rosa</name>
    <name type="common">Acorn barnacle</name>
    <dbReference type="NCBI Taxonomy" id="6680"/>
    <lineage>
        <taxon>Eukaryota</taxon>
        <taxon>Metazoa</taxon>
        <taxon>Ecdysozoa</taxon>
        <taxon>Arthropoda</taxon>
        <taxon>Crustacea</taxon>
        <taxon>Multicrustacea</taxon>
        <taxon>Cirripedia</taxon>
        <taxon>Thoracica</taxon>
        <taxon>Thoracicalcarea</taxon>
        <taxon>Balanomorpha</taxon>
        <taxon>Balanoidea</taxon>
        <taxon>Balanidae</taxon>
        <taxon>Megabalaninae</taxon>
        <taxon>Megabalanus</taxon>
    </lineage>
</organism>
<dbReference type="EMBL" id="LC596869">
    <property type="protein sequence ID" value="BCO38633.1"/>
    <property type="molecule type" value="mRNA"/>
</dbReference>
<dbReference type="AlphaFoldDB" id="A0A8D5M261"/>
<feature type="compositionally biased region" description="Basic and acidic residues" evidence="1">
    <location>
        <begin position="441"/>
        <end position="458"/>
    </location>
</feature>
<feature type="region of interest" description="Disordered" evidence="1">
    <location>
        <begin position="252"/>
        <end position="310"/>
    </location>
</feature>
<proteinExistence type="evidence at transcript level"/>
<sequence>MAWSAPAALWLLIGLQLADGGVRAATLVGRGIHPKTRCCKKTGAIEPLKGITTLDACEAYCKRLNLQSIKLGPSSFACKRPKYACDQTSTGAGCAACYKAGTCFLMPFVGGIRVSTRTDISKRRLAEQEKRERVFKEKGEGTRHTGLGGVSSITGQKTGKKTEDERKAAEILTKSVTTSLNTENFGGFAKNGPVGAAEFLSGAGELGSFAGKIGRNGAIQQTKQVQLAKRKRLKNTSGQVTNRQQENFVQDLGMLGPGQKGSFSSKGTKKELRSERARRAETERAKTESKKLSLSGTAAHAFKGSGGGPVELLEQKQNVIGTESELREGTVISGGTTKENLRLAGRGGDLEIASLERRSTGKAKTQTAIKGRSLAKAKLRQAATDQGLNQDLQTDVLGQRQTNTATRQSGSFVQLEKKGKKCDHCTSTLKKLTKGTTFGSSRERLQEQTRQKKRDTLRGRAGQGATLVSTGKETNRFRRAKQSGSGSDVQEKYKGANSHLSTTGSVRGKVSGSAATRTRKRSYETEEGLSSQDVKELNILGFPTTTKG</sequence>
<keyword evidence="2" id="KW-0732">Signal</keyword>
<evidence type="ECO:0000256" key="1">
    <source>
        <dbReference type="SAM" id="MobiDB-lite"/>
    </source>
</evidence>
<feature type="region of interest" description="Disordered" evidence="1">
    <location>
        <begin position="141"/>
        <end position="166"/>
    </location>
</feature>
<reference evidence="3" key="1">
    <citation type="submission" date="2020-12" db="EMBL/GenBank/DDBJ databases">
        <title>In vitro crosslinking of recombinant barnacle cyprid cement proteins using a commercial lysyl oxidase.</title>
        <authorList>
            <person name="Cleverley R.M."/>
            <person name="Webb D."/>
            <person name="Middlemiss S."/>
            <person name="Clare A.S."/>
            <person name="Okano K."/>
            <person name="Aldred N."/>
        </authorList>
    </citation>
    <scope>NUCLEOTIDE SEQUENCE</scope>
    <source>
        <strain evidence="3">5D5</strain>
    </source>
</reference>
<feature type="region of interest" description="Disordered" evidence="1">
    <location>
        <begin position="435"/>
        <end position="548"/>
    </location>
</feature>
<feature type="chain" id="PRO_5034086547" evidence="2">
    <location>
        <begin position="21"/>
        <end position="548"/>
    </location>
</feature>
<feature type="signal peptide" evidence="2">
    <location>
        <begin position="1"/>
        <end position="20"/>
    </location>
</feature>
<protein>
    <submittedName>
        <fullName evidence="3">Larval cement protein 2</fullName>
    </submittedName>
</protein>
<evidence type="ECO:0000313" key="3">
    <source>
        <dbReference type="EMBL" id="BCO38633.1"/>
    </source>
</evidence>
<feature type="compositionally biased region" description="Basic and acidic residues" evidence="1">
    <location>
        <begin position="268"/>
        <end position="291"/>
    </location>
</feature>
<evidence type="ECO:0000256" key="2">
    <source>
        <dbReference type="SAM" id="SignalP"/>
    </source>
</evidence>
<gene>
    <name evidence="3" type="primary">lcp2</name>
</gene>
<reference evidence="3" key="2">
    <citation type="submission" date="2020-12" db="EMBL/GenBank/DDBJ databases">
        <title>Larval cement is composed of multiple novel proteins.</title>
        <authorList>
            <person name="Okano K."/>
            <person name="Nogata Y."/>
            <person name="Wong Y.H."/>
            <person name="Oguro-Okano M."/>
        </authorList>
    </citation>
    <scope>NUCLEOTIDE SEQUENCE</scope>
    <source>
        <strain evidence="3">5D5</strain>
    </source>
</reference>
<accession>A0A8D5M261</accession>
<name>A0A8D5M261_MEGRO</name>